<keyword evidence="1" id="KW-0973">c-di-GMP</keyword>
<dbReference type="AlphaFoldDB" id="K4KR87"/>
<dbReference type="InterPro" id="IPR012349">
    <property type="entry name" value="Split_barrel_FMN-bd"/>
</dbReference>
<dbReference type="SUPFAM" id="SSF141371">
    <property type="entry name" value="PilZ domain-like"/>
    <property type="match status" value="2"/>
</dbReference>
<dbReference type="STRING" id="1117647.M5M_18285"/>
<dbReference type="GO" id="GO:0035438">
    <property type="term" value="F:cyclic-di-GMP binding"/>
    <property type="evidence" value="ECO:0007669"/>
    <property type="project" value="InterPro"/>
</dbReference>
<evidence type="ECO:0000259" key="4">
    <source>
        <dbReference type="Pfam" id="PF07238"/>
    </source>
</evidence>
<dbReference type="Gene3D" id="2.40.10.220">
    <property type="entry name" value="predicted glycosyltransferase like domains"/>
    <property type="match status" value="1"/>
</dbReference>
<keyword evidence="2" id="KW-0547">Nucleotide-binding</keyword>
<dbReference type="KEGG" id="saga:M5M_18285"/>
<gene>
    <name evidence="6" type="ordered locus">M5M_18285</name>
</gene>
<name>K4KR87_SIMAS</name>
<evidence type="ECO:0000313" key="7">
    <source>
        <dbReference type="Proteomes" id="UP000000466"/>
    </source>
</evidence>
<evidence type="ECO:0008006" key="8">
    <source>
        <dbReference type="Google" id="ProtNLM"/>
    </source>
</evidence>
<dbReference type="Pfam" id="PF12945">
    <property type="entry name" value="PilZNR"/>
    <property type="match status" value="1"/>
</dbReference>
<evidence type="ECO:0000313" key="6">
    <source>
        <dbReference type="EMBL" id="AFV00786.1"/>
    </source>
</evidence>
<dbReference type="OrthoDB" id="5735035at2"/>
<dbReference type="Gene3D" id="2.30.110.10">
    <property type="entry name" value="Electron Transport, Fmn-binding Protein, Chain A"/>
    <property type="match status" value="1"/>
</dbReference>
<dbReference type="Pfam" id="PF07238">
    <property type="entry name" value="PilZ"/>
    <property type="match status" value="1"/>
</dbReference>
<dbReference type="EMBL" id="CP003746">
    <property type="protein sequence ID" value="AFV00786.1"/>
    <property type="molecule type" value="Genomic_DNA"/>
</dbReference>
<dbReference type="Proteomes" id="UP000000466">
    <property type="component" value="Chromosome"/>
</dbReference>
<accession>K4KR87</accession>
<protein>
    <recommendedName>
        <fullName evidence="8">Type IV pilus assembly PilZ</fullName>
    </recommendedName>
</protein>
<evidence type="ECO:0000256" key="3">
    <source>
        <dbReference type="ARBA" id="ARBA00023143"/>
    </source>
</evidence>
<keyword evidence="7" id="KW-1185">Reference proteome</keyword>
<evidence type="ECO:0000259" key="5">
    <source>
        <dbReference type="Pfam" id="PF12945"/>
    </source>
</evidence>
<dbReference type="InterPro" id="IPR009875">
    <property type="entry name" value="PilZ_domain"/>
</dbReference>
<dbReference type="eggNOG" id="COG5581">
    <property type="taxonomic scope" value="Bacteria"/>
</dbReference>
<feature type="domain" description="Type III secretion system flagellar brake protein YcgR PilZN" evidence="5">
    <location>
        <begin position="10"/>
        <end position="94"/>
    </location>
</feature>
<evidence type="ECO:0000256" key="1">
    <source>
        <dbReference type="ARBA" id="ARBA00022636"/>
    </source>
</evidence>
<sequence length="211" mass="23099">MKFEGLKLLPGSPLQLQFKHSPDIRERSVLVGYIKKNSVIVSTPTVNGGARAVKVGEQLNVRLFSNECNSAIAFSSQIIHVTVSPTPLLYLEYPTEIATGEVRKAVRVSTNLISTIKIDGKSLSATIVDLSTTGCRLDSQHALGELGSRFTLVTKMEAAGSPHIIQLNCEIKALISEDDGKNHYVYGLAFGDLKDEAKLILHAFVYFQLRQ</sequence>
<proteinExistence type="predicted"/>
<dbReference type="InterPro" id="IPR009926">
    <property type="entry name" value="T3SS_YcgR_PilZN"/>
</dbReference>
<dbReference type="HOGENOM" id="CLU_073573_1_0_6"/>
<evidence type="ECO:0000256" key="2">
    <source>
        <dbReference type="ARBA" id="ARBA00022741"/>
    </source>
</evidence>
<feature type="domain" description="PilZ" evidence="4">
    <location>
        <begin position="102"/>
        <end position="206"/>
    </location>
</feature>
<organism evidence="6 7">
    <name type="scientific">Simiduia agarivorans (strain DSM 21679 / JCM 13881 / BCRC 17597 / SA1)</name>
    <dbReference type="NCBI Taxonomy" id="1117647"/>
    <lineage>
        <taxon>Bacteria</taxon>
        <taxon>Pseudomonadati</taxon>
        <taxon>Pseudomonadota</taxon>
        <taxon>Gammaproteobacteria</taxon>
        <taxon>Cellvibrionales</taxon>
        <taxon>Cellvibrionaceae</taxon>
        <taxon>Simiduia</taxon>
    </lineage>
</organism>
<dbReference type="RefSeq" id="WP_015048936.1">
    <property type="nucleotide sequence ID" value="NC_018868.3"/>
</dbReference>
<reference evidence="6 7" key="1">
    <citation type="journal article" date="2013" name="Genome Announc.">
        <title>Complete genome sequence of Simiduia agarivorans SA1(T), a marine bacterium able to degrade a variety of polysaccharides.</title>
        <authorList>
            <person name="Lin S.Y."/>
            <person name="Shieh W.Y."/>
            <person name="Chen J.S."/>
            <person name="Tang S.L."/>
        </authorList>
    </citation>
    <scope>NUCLEOTIDE SEQUENCE [LARGE SCALE GENOMIC DNA]</scope>
    <source>
        <strain evidence="7">DSM 21679 / JCM 13881 / BCRC 17597 / SA1</strain>
    </source>
</reference>
<keyword evidence="3" id="KW-0975">Bacterial flagellum</keyword>